<dbReference type="EMBL" id="RCMV01000028">
    <property type="protein sequence ID" value="KAG3227761.1"/>
    <property type="molecule type" value="Genomic_DNA"/>
</dbReference>
<dbReference type="Proteomes" id="UP000736787">
    <property type="component" value="Unassembled WGS sequence"/>
</dbReference>
<evidence type="ECO:0000313" key="7">
    <source>
        <dbReference type="EMBL" id="KAG3227761.1"/>
    </source>
</evidence>
<feature type="coiled-coil region" evidence="1">
    <location>
        <begin position="112"/>
        <end position="139"/>
    </location>
</feature>
<accession>A0A329T4I4</accession>
<dbReference type="EMBL" id="RCMG01000004">
    <property type="protein sequence ID" value="KAG2869178.1"/>
    <property type="molecule type" value="Genomic_DNA"/>
</dbReference>
<evidence type="ECO:0000256" key="2">
    <source>
        <dbReference type="SAM" id="MobiDB-lite"/>
    </source>
</evidence>
<dbReference type="EMBL" id="MJFZ01000003">
    <property type="protein sequence ID" value="RAW43549.1"/>
    <property type="molecule type" value="Genomic_DNA"/>
</dbReference>
<reference evidence="7" key="2">
    <citation type="submission" date="2018-05" db="EMBL/GenBank/DDBJ databases">
        <title>Effector identification in a new, highly contiguous assembly of the strawberry crown rot pathogen Phytophthora cactorum.</title>
        <authorList>
            <person name="Armitage A.D."/>
            <person name="Nellist C.F."/>
            <person name="Bates H."/>
            <person name="Vickerstaff R.J."/>
            <person name="Harrison R.J."/>
        </authorList>
    </citation>
    <scope>NUCLEOTIDE SEQUENCE</scope>
    <source>
        <strain evidence="3">15-7</strain>
        <strain evidence="4">4032</strain>
        <strain evidence="5">4040</strain>
        <strain evidence="6">P415</strain>
        <strain evidence="7">P421</strain>
    </source>
</reference>
<evidence type="ECO:0000313" key="6">
    <source>
        <dbReference type="EMBL" id="KAG2995093.1"/>
    </source>
</evidence>
<name>A0A329T4I4_9STRA</name>
<evidence type="ECO:0000313" key="5">
    <source>
        <dbReference type="EMBL" id="KAG2947535.1"/>
    </source>
</evidence>
<reference evidence="8 9" key="1">
    <citation type="submission" date="2018-01" db="EMBL/GenBank/DDBJ databases">
        <title>Draft genome of the strawberry crown rot pathogen Phytophthora cactorum.</title>
        <authorList>
            <person name="Armitage A.D."/>
            <person name="Lysoe E."/>
            <person name="Nellist C.F."/>
            <person name="Harrison R.J."/>
            <person name="Brurberg M.B."/>
        </authorList>
    </citation>
    <scope>NUCLEOTIDE SEQUENCE [LARGE SCALE GENOMIC DNA]</scope>
    <source>
        <strain evidence="8 9">10300</strain>
    </source>
</reference>
<dbReference type="EMBL" id="RCML01000052">
    <property type="protein sequence ID" value="KAG2995093.1"/>
    <property type="molecule type" value="Genomic_DNA"/>
</dbReference>
<feature type="compositionally biased region" description="Basic and acidic residues" evidence="2">
    <location>
        <begin position="239"/>
        <end position="258"/>
    </location>
</feature>
<keyword evidence="9" id="KW-1185">Reference proteome</keyword>
<dbReference type="Proteomes" id="UP000251314">
    <property type="component" value="Unassembled WGS sequence"/>
</dbReference>
<dbReference type="EMBL" id="RCMK01000130">
    <property type="protein sequence ID" value="KAG2947535.1"/>
    <property type="molecule type" value="Genomic_DNA"/>
</dbReference>
<dbReference type="Proteomes" id="UP000697107">
    <property type="component" value="Unassembled WGS sequence"/>
</dbReference>
<feature type="region of interest" description="Disordered" evidence="2">
    <location>
        <begin position="231"/>
        <end position="262"/>
    </location>
</feature>
<evidence type="ECO:0000313" key="4">
    <source>
        <dbReference type="EMBL" id="KAG2939016.1"/>
    </source>
</evidence>
<evidence type="ECO:0000256" key="1">
    <source>
        <dbReference type="SAM" id="Coils"/>
    </source>
</evidence>
<evidence type="ECO:0000313" key="8">
    <source>
        <dbReference type="EMBL" id="RAW43549.1"/>
    </source>
</evidence>
<gene>
    <name evidence="8" type="ORF">PC110_g316</name>
    <name evidence="3" type="ORF">PC113_g431</name>
    <name evidence="4" type="ORF">PC115_g3394</name>
    <name evidence="5" type="ORF">PC117_g6732</name>
    <name evidence="6" type="ORF">PC118_g3169</name>
    <name evidence="7" type="ORF">PC129_g1703</name>
</gene>
<dbReference type="OrthoDB" id="61280at2759"/>
<dbReference type="Proteomes" id="UP000760860">
    <property type="component" value="Unassembled WGS sequence"/>
</dbReference>
<dbReference type="EMBL" id="RCMI01000056">
    <property type="protein sequence ID" value="KAG2939016.1"/>
    <property type="molecule type" value="Genomic_DNA"/>
</dbReference>
<evidence type="ECO:0000313" key="9">
    <source>
        <dbReference type="Proteomes" id="UP000251314"/>
    </source>
</evidence>
<dbReference type="Proteomes" id="UP000735874">
    <property type="component" value="Unassembled WGS sequence"/>
</dbReference>
<evidence type="ECO:0008006" key="10">
    <source>
        <dbReference type="Google" id="ProtNLM"/>
    </source>
</evidence>
<sequence>MSLSTTYNVKNNKAALVGNWVEEDALRDKTGYARRKVPAPYFAPDRKESRIEPTYERVLLHDTPAKLTCNSHASEFTPPPFETTLQASTRYADYAAEKPGPGPRSSLRDQYLAETAQRLHSEQRAREREEQQLECHEAARTTITKSSFLPVDTSALVMERIPRGRNGSMARQVDPNVQHLTKAQTDSIDQMKLDLLQGTTVTRYSYAVTTGVGLNFATTVSDGSNAFGRSSTFTNELNDPSKHHGEATEPGSMHDERNGASVHQRSALKRLLNLLKGDPDTARRLLDALKHGPGRADQPQQEEEREYIELHDFRAAFAATGAALPANSVVRGLPAILTDKEVIHIFMYCDVDNIGAIQTRSFVDYCTSLGEKLPFSYQYNHHRNS</sequence>
<evidence type="ECO:0000313" key="3">
    <source>
        <dbReference type="EMBL" id="KAG2869178.1"/>
    </source>
</evidence>
<dbReference type="VEuPathDB" id="FungiDB:PC110_g316"/>
<protein>
    <recommendedName>
        <fullName evidence="10">EF-hand domain-containing protein</fullName>
    </recommendedName>
</protein>
<dbReference type="Proteomes" id="UP000774804">
    <property type="component" value="Unassembled WGS sequence"/>
</dbReference>
<keyword evidence="1" id="KW-0175">Coiled coil</keyword>
<comment type="caution">
    <text evidence="8">The sequence shown here is derived from an EMBL/GenBank/DDBJ whole genome shotgun (WGS) entry which is preliminary data.</text>
</comment>
<proteinExistence type="predicted"/>
<organism evidence="8 9">
    <name type="scientific">Phytophthora cactorum</name>
    <dbReference type="NCBI Taxonomy" id="29920"/>
    <lineage>
        <taxon>Eukaryota</taxon>
        <taxon>Sar</taxon>
        <taxon>Stramenopiles</taxon>
        <taxon>Oomycota</taxon>
        <taxon>Peronosporomycetes</taxon>
        <taxon>Peronosporales</taxon>
        <taxon>Peronosporaceae</taxon>
        <taxon>Phytophthora</taxon>
    </lineage>
</organism>
<dbReference type="AlphaFoldDB" id="A0A329T4I4"/>